<evidence type="ECO:0000313" key="3">
    <source>
        <dbReference type="EMBL" id="MDB7932269.1"/>
    </source>
</evidence>
<dbReference type="AlphaFoldDB" id="A0A6I2RN55"/>
<dbReference type="EMBL" id="WKPO01000008">
    <property type="protein sequence ID" value="MSB48529.1"/>
    <property type="molecule type" value="Genomic_DNA"/>
</dbReference>
<name>A0A6I2RN55_FLAPL</name>
<dbReference type="InterPro" id="IPR055592">
    <property type="entry name" value="DUF7168"/>
</dbReference>
<protein>
    <submittedName>
        <fullName evidence="4">DUF2786 domain-containing protein</fullName>
    </submittedName>
</protein>
<dbReference type="Pfam" id="PF10979">
    <property type="entry name" value="DUF2786"/>
    <property type="match status" value="1"/>
</dbReference>
<gene>
    <name evidence="4" type="ORF">GKE90_07410</name>
    <name evidence="3" type="ORF">PNE06_04200</name>
</gene>
<proteinExistence type="predicted"/>
<evidence type="ECO:0000313" key="5">
    <source>
        <dbReference type="Proteomes" id="UP000429811"/>
    </source>
</evidence>
<evidence type="ECO:0000259" key="1">
    <source>
        <dbReference type="Pfam" id="PF10979"/>
    </source>
</evidence>
<organism evidence="4 5">
    <name type="scientific">Flavonifractor plautii</name>
    <name type="common">Fusobacterium plautii</name>
    <dbReference type="NCBI Taxonomy" id="292800"/>
    <lineage>
        <taxon>Bacteria</taxon>
        <taxon>Bacillati</taxon>
        <taxon>Bacillota</taxon>
        <taxon>Clostridia</taxon>
        <taxon>Eubacteriales</taxon>
        <taxon>Oscillospiraceae</taxon>
        <taxon>Flavonifractor</taxon>
    </lineage>
</organism>
<dbReference type="Proteomes" id="UP001211173">
    <property type="component" value="Unassembled WGS sequence"/>
</dbReference>
<reference evidence="4 5" key="1">
    <citation type="journal article" date="2019" name="Nat. Med.">
        <title>A library of human gut bacterial isolates paired with longitudinal multiomics data enables mechanistic microbiome research.</title>
        <authorList>
            <person name="Poyet M."/>
            <person name="Groussin M."/>
            <person name="Gibbons S.M."/>
            <person name="Avila-Pacheco J."/>
            <person name="Jiang X."/>
            <person name="Kearney S.M."/>
            <person name="Perrotta A.R."/>
            <person name="Berdy B."/>
            <person name="Zhao S."/>
            <person name="Lieberman T.D."/>
            <person name="Swanson P.K."/>
            <person name="Smith M."/>
            <person name="Roesemann S."/>
            <person name="Alexander J.E."/>
            <person name="Rich S.A."/>
            <person name="Livny J."/>
            <person name="Vlamakis H."/>
            <person name="Clish C."/>
            <person name="Bullock K."/>
            <person name="Deik A."/>
            <person name="Scott J."/>
            <person name="Pierce K.A."/>
            <person name="Xavier R.J."/>
            <person name="Alm E.J."/>
        </authorList>
    </citation>
    <scope>NUCLEOTIDE SEQUENCE [LARGE SCALE GENOMIC DNA]</scope>
    <source>
        <strain evidence="4 5">BIOML-A5</strain>
    </source>
</reference>
<evidence type="ECO:0000313" key="4">
    <source>
        <dbReference type="EMBL" id="MSB48529.1"/>
    </source>
</evidence>
<evidence type="ECO:0000259" key="2">
    <source>
        <dbReference type="Pfam" id="PF23771"/>
    </source>
</evidence>
<feature type="domain" description="DUF7168" evidence="2">
    <location>
        <begin position="55"/>
        <end position="180"/>
    </location>
</feature>
<dbReference type="EMBL" id="JAQLWV010000004">
    <property type="protein sequence ID" value="MDB7932269.1"/>
    <property type="molecule type" value="Genomic_DNA"/>
</dbReference>
<dbReference type="RefSeq" id="WP_131971134.1">
    <property type="nucleotide sequence ID" value="NZ_BAABXT010000001.1"/>
</dbReference>
<sequence>MSTEITEKISRLLALAASPYEAEARAALLKARQLMAEHKLCPEDITPPERQRVIKESTGVTSTKMSSPWAVQLSAIIGEHYCCRHYILNIKGRKIHEIGFVGFEDDYKVCKMVYRYAFESIMSRCADIKKQRGYSAAVLRQMCNSYGWGFCQGLLAAFEEQSAQHQEWGLVMVIPKPVQDVVDGMKKATYARPSTNSLHRSYVNMGYADGQKFDVSHRIDKTGRETETGKLAAG</sequence>
<comment type="caution">
    <text evidence="4">The sequence shown here is derived from an EMBL/GenBank/DDBJ whole genome shotgun (WGS) entry which is preliminary data.</text>
</comment>
<feature type="domain" description="DUF2786" evidence="1">
    <location>
        <begin position="5"/>
        <end position="40"/>
    </location>
</feature>
<reference evidence="3" key="2">
    <citation type="submission" date="2023-01" db="EMBL/GenBank/DDBJ databases">
        <title>Human gut microbiome strain richness.</title>
        <authorList>
            <person name="Chen-Liaw A."/>
        </authorList>
    </citation>
    <scope>NUCLEOTIDE SEQUENCE</scope>
    <source>
        <strain evidence="3">1001287st1_F4_1001285I_161205</strain>
    </source>
</reference>
<dbReference type="InterPro" id="IPR024498">
    <property type="entry name" value="DUF2786"/>
</dbReference>
<accession>A0A6I2RN55</accession>
<dbReference type="Proteomes" id="UP000429811">
    <property type="component" value="Unassembled WGS sequence"/>
</dbReference>
<dbReference type="Pfam" id="PF23771">
    <property type="entry name" value="DUF7168"/>
    <property type="match status" value="1"/>
</dbReference>